<evidence type="ECO:0000313" key="9">
    <source>
        <dbReference type="EMBL" id="KAJ5151135.1"/>
    </source>
</evidence>
<dbReference type="Gene3D" id="1.20.1250.20">
    <property type="entry name" value="MFS general substrate transporter like domains"/>
    <property type="match status" value="1"/>
</dbReference>
<dbReference type="InterPro" id="IPR014710">
    <property type="entry name" value="RmlC-like_jellyroll"/>
</dbReference>
<dbReference type="Proteomes" id="UP001149163">
    <property type="component" value="Unassembled WGS sequence"/>
</dbReference>
<dbReference type="AlphaFoldDB" id="A0A9W9HLX9"/>
<evidence type="ECO:0000256" key="5">
    <source>
        <dbReference type="ARBA" id="ARBA00023136"/>
    </source>
</evidence>
<dbReference type="EMBL" id="JAPQKN010000008">
    <property type="protein sequence ID" value="KAJ5151135.1"/>
    <property type="molecule type" value="Genomic_DNA"/>
</dbReference>
<dbReference type="PANTHER" id="PTHR43791:SF63">
    <property type="entry name" value="HIGH AFFINITY CYSTEINE TRANSPORTER"/>
    <property type="match status" value="1"/>
</dbReference>
<evidence type="ECO:0000256" key="3">
    <source>
        <dbReference type="ARBA" id="ARBA00022692"/>
    </source>
</evidence>
<dbReference type="Gene3D" id="2.60.120.10">
    <property type="entry name" value="Jelly Rolls"/>
    <property type="match status" value="1"/>
</dbReference>
<keyword evidence="3 7" id="KW-0812">Transmembrane</keyword>
<proteinExistence type="inferred from homology"/>
<feature type="transmembrane region" description="Helical" evidence="7">
    <location>
        <begin position="203"/>
        <end position="224"/>
    </location>
</feature>
<feature type="transmembrane region" description="Helical" evidence="7">
    <location>
        <begin position="306"/>
        <end position="331"/>
    </location>
</feature>
<dbReference type="InterPro" id="IPR036259">
    <property type="entry name" value="MFS_trans_sf"/>
</dbReference>
<evidence type="ECO:0000259" key="8">
    <source>
        <dbReference type="Pfam" id="PF07883"/>
    </source>
</evidence>
<keyword evidence="10" id="KW-1185">Reference proteome</keyword>
<dbReference type="Pfam" id="PF07690">
    <property type="entry name" value="MFS_1"/>
    <property type="match status" value="1"/>
</dbReference>
<dbReference type="SUPFAM" id="SSF51182">
    <property type="entry name" value="RmlC-like cupins"/>
    <property type="match status" value="1"/>
</dbReference>
<dbReference type="OrthoDB" id="6730379at2759"/>
<feature type="transmembrane region" description="Helical" evidence="7">
    <location>
        <begin position="236"/>
        <end position="258"/>
    </location>
</feature>
<feature type="transmembrane region" description="Helical" evidence="7">
    <location>
        <begin position="370"/>
        <end position="390"/>
    </location>
</feature>
<keyword evidence="5 7" id="KW-0472">Membrane</keyword>
<dbReference type="GeneID" id="81431687"/>
<protein>
    <submittedName>
        <fullName evidence="9">Major facilitator superfamily domain-containing protein</fullName>
    </submittedName>
</protein>
<reference evidence="9" key="2">
    <citation type="journal article" date="2023" name="IMA Fungus">
        <title>Comparative genomic study of the Penicillium genus elucidates a diverse pangenome and 15 lateral gene transfer events.</title>
        <authorList>
            <person name="Petersen C."/>
            <person name="Sorensen T."/>
            <person name="Nielsen M.R."/>
            <person name="Sondergaard T.E."/>
            <person name="Sorensen J.L."/>
            <person name="Fitzpatrick D.A."/>
            <person name="Frisvad J.C."/>
            <person name="Nielsen K.L."/>
        </authorList>
    </citation>
    <scope>NUCLEOTIDE SEQUENCE</scope>
    <source>
        <strain evidence="9">IBT 26290</strain>
    </source>
</reference>
<reference evidence="9" key="1">
    <citation type="submission" date="2022-11" db="EMBL/GenBank/DDBJ databases">
        <authorList>
            <person name="Petersen C."/>
        </authorList>
    </citation>
    <scope>NUCLEOTIDE SEQUENCE</scope>
    <source>
        <strain evidence="9">IBT 26290</strain>
    </source>
</reference>
<dbReference type="SUPFAM" id="SSF103473">
    <property type="entry name" value="MFS general substrate transporter"/>
    <property type="match status" value="1"/>
</dbReference>
<gene>
    <name evidence="9" type="ORF">N7482_010387</name>
</gene>
<dbReference type="PANTHER" id="PTHR43791">
    <property type="entry name" value="PERMEASE-RELATED"/>
    <property type="match status" value="1"/>
</dbReference>
<keyword evidence="2" id="KW-0813">Transport</keyword>
<comment type="caution">
    <text evidence="9">The sequence shown here is derived from an EMBL/GenBank/DDBJ whole genome shotgun (WGS) entry which is preliminary data.</text>
</comment>
<feature type="transmembrane region" description="Helical" evidence="7">
    <location>
        <begin position="598"/>
        <end position="617"/>
    </location>
</feature>
<dbReference type="FunFam" id="1.20.1250.20:FF:000064">
    <property type="entry name" value="MFS allantoate transporter"/>
    <property type="match status" value="1"/>
</dbReference>
<feature type="domain" description="Cupin type-2" evidence="8">
    <location>
        <begin position="503"/>
        <end position="555"/>
    </location>
</feature>
<dbReference type="RefSeq" id="XP_056538468.1">
    <property type="nucleotide sequence ID" value="XM_056692511.1"/>
</dbReference>
<dbReference type="GO" id="GO:0016020">
    <property type="term" value="C:membrane"/>
    <property type="evidence" value="ECO:0007669"/>
    <property type="project" value="UniProtKB-SubCell"/>
</dbReference>
<comment type="similarity">
    <text evidence="6">Belongs to the major facilitator superfamily. Allantoate permease family.</text>
</comment>
<evidence type="ECO:0000256" key="4">
    <source>
        <dbReference type="ARBA" id="ARBA00022989"/>
    </source>
</evidence>
<feature type="transmembrane region" description="Helical" evidence="7">
    <location>
        <begin position="623"/>
        <end position="640"/>
    </location>
</feature>
<accession>A0A9W9HLX9</accession>
<evidence type="ECO:0000256" key="2">
    <source>
        <dbReference type="ARBA" id="ARBA00022448"/>
    </source>
</evidence>
<dbReference type="InterPro" id="IPR013096">
    <property type="entry name" value="Cupin_2"/>
</dbReference>
<keyword evidence="4 7" id="KW-1133">Transmembrane helix</keyword>
<organism evidence="9 10">
    <name type="scientific">Penicillium canariense</name>
    <dbReference type="NCBI Taxonomy" id="189055"/>
    <lineage>
        <taxon>Eukaryota</taxon>
        <taxon>Fungi</taxon>
        <taxon>Dikarya</taxon>
        <taxon>Ascomycota</taxon>
        <taxon>Pezizomycotina</taxon>
        <taxon>Eurotiomycetes</taxon>
        <taxon>Eurotiomycetidae</taxon>
        <taxon>Eurotiales</taxon>
        <taxon>Aspergillaceae</taxon>
        <taxon>Penicillium</taxon>
    </lineage>
</organism>
<evidence type="ECO:0000313" key="10">
    <source>
        <dbReference type="Proteomes" id="UP001149163"/>
    </source>
</evidence>
<dbReference type="Pfam" id="PF07883">
    <property type="entry name" value="Cupin_2"/>
    <property type="match status" value="1"/>
</dbReference>
<dbReference type="InterPro" id="IPR011701">
    <property type="entry name" value="MFS"/>
</dbReference>
<name>A0A9W9HLX9_9EURO</name>
<feature type="transmembrane region" description="Helical" evidence="7">
    <location>
        <begin position="402"/>
        <end position="422"/>
    </location>
</feature>
<evidence type="ECO:0000256" key="7">
    <source>
        <dbReference type="SAM" id="Phobius"/>
    </source>
</evidence>
<dbReference type="GO" id="GO:0033229">
    <property type="term" value="F:cysteine transmembrane transporter activity"/>
    <property type="evidence" value="ECO:0007669"/>
    <property type="project" value="TreeGrafter"/>
</dbReference>
<dbReference type="CDD" id="cd02208">
    <property type="entry name" value="cupin_RmlC-like"/>
    <property type="match status" value="1"/>
</dbReference>
<comment type="subcellular location">
    <subcellularLocation>
        <location evidence="1">Membrane</location>
        <topology evidence="1">Multi-pass membrane protein</topology>
    </subcellularLocation>
</comment>
<feature type="transmembrane region" description="Helical" evidence="7">
    <location>
        <begin position="343"/>
        <end position="363"/>
    </location>
</feature>
<dbReference type="InterPro" id="IPR011051">
    <property type="entry name" value="RmlC_Cupin_sf"/>
</dbReference>
<evidence type="ECO:0000256" key="6">
    <source>
        <dbReference type="ARBA" id="ARBA00037968"/>
    </source>
</evidence>
<evidence type="ECO:0000256" key="1">
    <source>
        <dbReference type="ARBA" id="ARBA00004141"/>
    </source>
</evidence>
<sequence>MGELKETKGNVPSEAGAIESTHLEQQVTTDMEDLKSVQIGDRVDDEVQKYAGMGRVEIDDATSHRLKRLIDRRVLTIMVFTYLVQALDKGTLSFTSIMGLLDDTHLHGTQVLISHDQNAGLALTINMVEYPTNWIIQRVPIAKYLGFNIIMWGSVLTFHSTVKNFGGILACRILLGVFEACAQPSFVRLSGMWYKREEQAQTVTFWYMMNGFQQMIGGLLAYLFSLIGSDKVLKSWQALFITYGCFSVLFGVFVLVVMPDSPMTAKCFSEDDKRLMVERVRDNRTGIQNKKFRKYQVLEALHDPQMWCYCGIQLFTTLPTSGLGTFANIIIKGFHFTTLQTQLLSMVLGAYIIFVLLTSMWLVKKTNQNLIVMAAYCIPSFIGTIVLMTVQNKTVATKAGLLLSYYITLSFWAAQTLTLSMISRNIAGQTKKSTVIAANFIAWATGNAIAKRVARTTTANQNPVIFDGGRSSIEFKTPTDRYLVVNRWPPASSEANRNIALRPPLHWHRHQREVFHVLKGSAKFVCDDHNIIKNAGDLMTIPPKAVHTFCNASERDELVIEFVLEPQWRERDEAFFRNVQSYRDDCRKAGVSRSLPQVLLFNWVGGVVLAVPGPTIIAKPLGVLMNFFGGLILGKYILGYKPSYPEYYKARS</sequence>